<evidence type="ECO:0000256" key="1">
    <source>
        <dbReference type="ARBA" id="ARBA00022737"/>
    </source>
</evidence>
<accession>A0ABP1GE85</accession>
<dbReference type="InterPro" id="IPR004088">
    <property type="entry name" value="KH_dom_type_1"/>
</dbReference>
<feature type="domain" description="K Homology" evidence="3">
    <location>
        <begin position="40"/>
        <end position="113"/>
    </location>
</feature>
<proteinExistence type="predicted"/>
<feature type="domain" description="K Homology" evidence="3">
    <location>
        <begin position="262"/>
        <end position="335"/>
    </location>
</feature>
<evidence type="ECO:0000313" key="5">
    <source>
        <dbReference type="Proteomes" id="UP001497392"/>
    </source>
</evidence>
<dbReference type="Proteomes" id="UP001497392">
    <property type="component" value="Unassembled WGS sequence"/>
</dbReference>
<feature type="domain" description="K Homology" evidence="3">
    <location>
        <begin position="128"/>
        <end position="201"/>
    </location>
</feature>
<keyword evidence="5" id="KW-1185">Reference proteome</keyword>
<name>A0ABP1GE85_9CHLO</name>
<comment type="caution">
    <text evidence="4">The sequence shown here is derived from an EMBL/GenBank/DDBJ whole genome shotgun (WGS) entry which is preliminary data.</text>
</comment>
<evidence type="ECO:0000256" key="2">
    <source>
        <dbReference type="PROSITE-ProRule" id="PRU00117"/>
    </source>
</evidence>
<organism evidence="4 5">
    <name type="scientific">Coccomyxa viridis</name>
    <dbReference type="NCBI Taxonomy" id="1274662"/>
    <lineage>
        <taxon>Eukaryota</taxon>
        <taxon>Viridiplantae</taxon>
        <taxon>Chlorophyta</taxon>
        <taxon>core chlorophytes</taxon>
        <taxon>Trebouxiophyceae</taxon>
        <taxon>Trebouxiophyceae incertae sedis</taxon>
        <taxon>Coccomyxaceae</taxon>
        <taxon>Coccomyxa</taxon>
    </lineage>
</organism>
<dbReference type="InterPro" id="IPR004087">
    <property type="entry name" value="KH_dom"/>
</dbReference>
<dbReference type="PANTHER" id="PTHR10288">
    <property type="entry name" value="KH DOMAIN CONTAINING RNA BINDING PROTEIN"/>
    <property type="match status" value="1"/>
</dbReference>
<protein>
    <submittedName>
        <fullName evidence="4">G12948 protein</fullName>
    </submittedName>
</protein>
<keyword evidence="2" id="KW-0694">RNA-binding</keyword>
<gene>
    <name evidence="4" type="primary">g12948</name>
    <name evidence="4" type="ORF">VP750_LOCUS11496</name>
</gene>
<sequence>MSANGDSVEAKLADLDVKDSAVAEDREKDVSTSSQSAGEQKVIAKFLMSNPAAGSIIGKGGANISELQSQSGARLQLSRANEFFPGTQDRVMLASGSVNQVLTALHLIWTKIQGEQAVAETMMARDGKSPQLRLLVPTPLCGSIIGKGGATIRSFAEDSQAAITVSPQEKQPLGLPDRVVKITGTPDQLLRAVALLLTKLVESPNYTRFTTSNVSYGPPLAPMPNSYGPMGYGMPSGGPAMQMPPAMAFPKGNASFMPPQQQRMEVTVPVPEARVGAIIGKGGEVISQLKSVIGVKIRISDRDDFVPGTRNRKVTISGAADAVQIAQVLIHQKINQAAAM</sequence>
<dbReference type="InterPro" id="IPR036612">
    <property type="entry name" value="KH_dom_type_1_sf"/>
</dbReference>
<dbReference type="SUPFAM" id="SSF54791">
    <property type="entry name" value="Eukaryotic type KH-domain (KH-domain type I)"/>
    <property type="match status" value="3"/>
</dbReference>
<dbReference type="EMBL" id="CAXHTA020000021">
    <property type="protein sequence ID" value="CAL5229590.1"/>
    <property type="molecule type" value="Genomic_DNA"/>
</dbReference>
<reference evidence="4 5" key="1">
    <citation type="submission" date="2024-06" db="EMBL/GenBank/DDBJ databases">
        <authorList>
            <person name="Kraege A."/>
            <person name="Thomma B."/>
        </authorList>
    </citation>
    <scope>NUCLEOTIDE SEQUENCE [LARGE SCALE GENOMIC DNA]</scope>
</reference>
<evidence type="ECO:0000313" key="4">
    <source>
        <dbReference type="EMBL" id="CAL5229590.1"/>
    </source>
</evidence>
<dbReference type="Gene3D" id="3.30.1370.10">
    <property type="entry name" value="K Homology domain, type 1"/>
    <property type="match status" value="3"/>
</dbReference>
<evidence type="ECO:0000259" key="3">
    <source>
        <dbReference type="SMART" id="SM00322"/>
    </source>
</evidence>
<dbReference type="Pfam" id="PF00013">
    <property type="entry name" value="KH_1"/>
    <property type="match status" value="3"/>
</dbReference>
<dbReference type="PROSITE" id="PS50084">
    <property type="entry name" value="KH_TYPE_1"/>
    <property type="match status" value="3"/>
</dbReference>
<dbReference type="SMART" id="SM00322">
    <property type="entry name" value="KH"/>
    <property type="match status" value="3"/>
</dbReference>
<keyword evidence="1" id="KW-0677">Repeat</keyword>
<dbReference type="CDD" id="cd22437">
    <property type="entry name" value="KH-I_BTR1_rpt2"/>
    <property type="match status" value="1"/>
</dbReference>